<organism evidence="2 3">
    <name type="scientific">Corallococcus caeni</name>
    <dbReference type="NCBI Taxonomy" id="3082388"/>
    <lineage>
        <taxon>Bacteria</taxon>
        <taxon>Pseudomonadati</taxon>
        <taxon>Myxococcota</taxon>
        <taxon>Myxococcia</taxon>
        <taxon>Myxococcales</taxon>
        <taxon>Cystobacterineae</taxon>
        <taxon>Myxococcaceae</taxon>
        <taxon>Corallococcus</taxon>
    </lineage>
</organism>
<sequence>MPDFRRLLRDASLPAPRVSRGIREGMVPLVWMAVLALLVACGGYSYLRDGNGTYFGIEVRDGRETPWVRGPWPVIASSLEADAIIDQLCAPLMELPAAAPPRGDYGQEYCGVIYSHEGRYYASWPAALETRRLSAENRDFKDCRVPKKVVDERGRTAILADYHTHPWRYSPLSIQDRWKSRQRYSFRVQMDATCAVQMYIPYLEQGRPGEVYARQGRRWVLIGRVVDKASGIIQPVPEGSR</sequence>
<proteinExistence type="predicted"/>
<evidence type="ECO:0000313" key="2">
    <source>
        <dbReference type="EMBL" id="GMU05792.1"/>
    </source>
</evidence>
<evidence type="ECO:0008006" key="4">
    <source>
        <dbReference type="Google" id="ProtNLM"/>
    </source>
</evidence>
<keyword evidence="3" id="KW-1185">Reference proteome</keyword>
<gene>
    <name evidence="2" type="ORF">ASNO1_20450</name>
</gene>
<reference evidence="2 3" key="1">
    <citation type="journal article" date="2024" name="Arch. Microbiol.">
        <title>Corallococcus caeni sp. nov., a novel myxobacterium isolated from activated sludge.</title>
        <authorList>
            <person name="Tomita S."/>
            <person name="Nakai R."/>
            <person name="Kuroda K."/>
            <person name="Kurashita H."/>
            <person name="Hatamoto M."/>
            <person name="Yamaguchi T."/>
            <person name="Narihiro T."/>
        </authorList>
    </citation>
    <scope>NUCLEOTIDE SEQUENCE [LARGE SCALE GENOMIC DNA]</scope>
    <source>
        <strain evidence="2 3">NO1</strain>
    </source>
</reference>
<keyword evidence="1" id="KW-0472">Membrane</keyword>
<evidence type="ECO:0000256" key="1">
    <source>
        <dbReference type="SAM" id="Phobius"/>
    </source>
</evidence>
<name>A0ABQ6QP66_9BACT</name>
<dbReference type="Proteomes" id="UP001342631">
    <property type="component" value="Unassembled WGS sequence"/>
</dbReference>
<accession>A0ABQ6QP66</accession>
<keyword evidence="1" id="KW-1133">Transmembrane helix</keyword>
<comment type="caution">
    <text evidence="2">The sequence shown here is derived from an EMBL/GenBank/DDBJ whole genome shotgun (WGS) entry which is preliminary data.</text>
</comment>
<protein>
    <recommendedName>
        <fullName evidence="4">JAB domain-containing protein</fullName>
    </recommendedName>
</protein>
<evidence type="ECO:0000313" key="3">
    <source>
        <dbReference type="Proteomes" id="UP001342631"/>
    </source>
</evidence>
<dbReference type="EMBL" id="BTTX01000002">
    <property type="protein sequence ID" value="GMU05792.1"/>
    <property type="molecule type" value="Genomic_DNA"/>
</dbReference>
<feature type="transmembrane region" description="Helical" evidence="1">
    <location>
        <begin position="26"/>
        <end position="47"/>
    </location>
</feature>
<keyword evidence="1" id="KW-0812">Transmembrane</keyword>